<dbReference type="EMBL" id="JAUKPO010000028">
    <property type="protein sequence ID" value="MDO1450291.1"/>
    <property type="molecule type" value="Genomic_DNA"/>
</dbReference>
<evidence type="ECO:0000313" key="12">
    <source>
        <dbReference type="EMBL" id="MDO1450291.1"/>
    </source>
</evidence>
<keyword evidence="4" id="KW-0963">Cytoplasm</keyword>
<evidence type="ECO:0000256" key="2">
    <source>
        <dbReference type="ARBA" id="ARBA00007579"/>
    </source>
</evidence>
<dbReference type="RefSeq" id="WP_302041094.1">
    <property type="nucleotide sequence ID" value="NZ_JAUKPO010000028.1"/>
</dbReference>
<dbReference type="PANTHER" id="PTHR10885:SF0">
    <property type="entry name" value="ISOPENTENYL-DIPHOSPHATE DELTA-ISOMERASE"/>
    <property type="match status" value="1"/>
</dbReference>
<proteinExistence type="inferred from homology"/>
<dbReference type="InterPro" id="IPR056375">
    <property type="entry name" value="Idi_bact"/>
</dbReference>
<evidence type="ECO:0000256" key="4">
    <source>
        <dbReference type="ARBA" id="ARBA00022490"/>
    </source>
</evidence>
<evidence type="ECO:0000256" key="6">
    <source>
        <dbReference type="ARBA" id="ARBA00022842"/>
    </source>
</evidence>
<evidence type="ECO:0000256" key="9">
    <source>
        <dbReference type="ARBA" id="ARBA00023235"/>
    </source>
</evidence>
<comment type="similarity">
    <text evidence="2">Belongs to the IPP isomerase type 1 family.</text>
</comment>
<dbReference type="EC" id="5.3.3.2" evidence="3 10"/>
<reference evidence="12" key="1">
    <citation type="submission" date="2023-07" db="EMBL/GenBank/DDBJ databases">
        <title>The genome sequence of Rhodocytophaga aerolata KACC 12507.</title>
        <authorList>
            <person name="Zhang X."/>
        </authorList>
    </citation>
    <scope>NUCLEOTIDE SEQUENCE</scope>
    <source>
        <strain evidence="12">KACC 12507</strain>
    </source>
</reference>
<dbReference type="Gene3D" id="3.90.79.10">
    <property type="entry name" value="Nucleoside Triphosphate Pyrophosphohydrolase"/>
    <property type="match status" value="1"/>
</dbReference>
<sequence>MLAKERRNQVILLDPQGQVIGYEDKLKAHREGSLHQAFSIIIVNSSDQMLIQQRGLTKYHFAGLWSNACCSHPMPQETIAEAAHRRLTEELGFDTPLKEAFRFVYKVKDIQTALYEHEYDVVFLGIYQGDLFPDKEEIHALQWVKIGDLLTQIMHCADSYTEWFKIILSRLEQKNLLSSQAISEYLQKP</sequence>
<dbReference type="PROSITE" id="PS51462">
    <property type="entry name" value="NUDIX"/>
    <property type="match status" value="1"/>
</dbReference>
<protein>
    <recommendedName>
        <fullName evidence="3 10">Isopentenyl-diphosphate delta-isomerase</fullName>
        <ecNumber evidence="3 10">5.3.3.2</ecNumber>
    </recommendedName>
</protein>
<evidence type="ECO:0000313" key="13">
    <source>
        <dbReference type="Proteomes" id="UP001168528"/>
    </source>
</evidence>
<evidence type="ECO:0000256" key="7">
    <source>
        <dbReference type="ARBA" id="ARBA00023211"/>
    </source>
</evidence>
<evidence type="ECO:0000256" key="8">
    <source>
        <dbReference type="ARBA" id="ARBA00023229"/>
    </source>
</evidence>
<comment type="pathway">
    <text evidence="1">Isoprenoid biosynthesis; dimethylallyl diphosphate biosynthesis; dimethylallyl diphosphate from isopentenyl diphosphate: step 1/1.</text>
</comment>
<keyword evidence="5" id="KW-0479">Metal-binding</keyword>
<dbReference type="Pfam" id="PF00293">
    <property type="entry name" value="NUDIX"/>
    <property type="match status" value="1"/>
</dbReference>
<dbReference type="Proteomes" id="UP001168528">
    <property type="component" value="Unassembled WGS sequence"/>
</dbReference>
<dbReference type="PANTHER" id="PTHR10885">
    <property type="entry name" value="ISOPENTENYL-DIPHOSPHATE DELTA-ISOMERASE"/>
    <property type="match status" value="1"/>
</dbReference>
<name>A0ABT8RDV9_9BACT</name>
<dbReference type="PIRSF" id="PIRSF018427">
    <property type="entry name" value="Isopntndiph_ism"/>
    <property type="match status" value="1"/>
</dbReference>
<keyword evidence="9 12" id="KW-0413">Isomerase</keyword>
<dbReference type="CDD" id="cd02885">
    <property type="entry name" value="NUDIX_IPP_Isomerase"/>
    <property type="match status" value="1"/>
</dbReference>
<evidence type="ECO:0000256" key="5">
    <source>
        <dbReference type="ARBA" id="ARBA00022723"/>
    </source>
</evidence>
<dbReference type="InterPro" id="IPR000086">
    <property type="entry name" value="NUDIX_hydrolase_dom"/>
</dbReference>
<gene>
    <name evidence="12" type="primary">idi</name>
    <name evidence="12" type="ORF">Q0590_28685</name>
</gene>
<evidence type="ECO:0000259" key="11">
    <source>
        <dbReference type="PROSITE" id="PS51462"/>
    </source>
</evidence>
<evidence type="ECO:0000256" key="10">
    <source>
        <dbReference type="NCBIfam" id="TIGR02150"/>
    </source>
</evidence>
<organism evidence="12 13">
    <name type="scientific">Rhodocytophaga aerolata</name>
    <dbReference type="NCBI Taxonomy" id="455078"/>
    <lineage>
        <taxon>Bacteria</taxon>
        <taxon>Pseudomonadati</taxon>
        <taxon>Bacteroidota</taxon>
        <taxon>Cytophagia</taxon>
        <taxon>Cytophagales</taxon>
        <taxon>Rhodocytophagaceae</taxon>
        <taxon>Rhodocytophaga</taxon>
    </lineage>
</organism>
<dbReference type="NCBIfam" id="NF002995">
    <property type="entry name" value="PRK03759.1"/>
    <property type="match status" value="1"/>
</dbReference>
<feature type="domain" description="Nudix hydrolase" evidence="11">
    <location>
        <begin position="33"/>
        <end position="166"/>
    </location>
</feature>
<evidence type="ECO:0000256" key="1">
    <source>
        <dbReference type="ARBA" id="ARBA00004826"/>
    </source>
</evidence>
<comment type="caution">
    <text evidence="12">The sequence shown here is derived from an EMBL/GenBank/DDBJ whole genome shotgun (WGS) entry which is preliminary data.</text>
</comment>
<dbReference type="GO" id="GO:0004452">
    <property type="term" value="F:isopentenyl-diphosphate delta-isomerase activity"/>
    <property type="evidence" value="ECO:0007669"/>
    <property type="project" value="UniProtKB-EC"/>
</dbReference>
<dbReference type="SUPFAM" id="SSF55811">
    <property type="entry name" value="Nudix"/>
    <property type="match status" value="1"/>
</dbReference>
<keyword evidence="8" id="KW-0414">Isoprene biosynthesis</keyword>
<dbReference type="NCBIfam" id="TIGR02150">
    <property type="entry name" value="IPP_isom_1"/>
    <property type="match status" value="1"/>
</dbReference>
<keyword evidence="7" id="KW-0464">Manganese</keyword>
<keyword evidence="6" id="KW-0460">Magnesium</keyword>
<accession>A0ABT8RDV9</accession>
<dbReference type="HAMAP" id="MF_00202">
    <property type="entry name" value="Idi"/>
    <property type="match status" value="1"/>
</dbReference>
<dbReference type="InterPro" id="IPR015797">
    <property type="entry name" value="NUDIX_hydrolase-like_dom_sf"/>
</dbReference>
<evidence type="ECO:0000256" key="3">
    <source>
        <dbReference type="ARBA" id="ARBA00012057"/>
    </source>
</evidence>
<keyword evidence="13" id="KW-1185">Reference proteome</keyword>
<dbReference type="InterPro" id="IPR011876">
    <property type="entry name" value="IsopentenylPP_isomerase_typ1"/>
</dbReference>